<name>A0ABN1QIN3_9ACTN</name>
<dbReference type="InterPro" id="IPR003594">
    <property type="entry name" value="HATPase_dom"/>
</dbReference>
<keyword evidence="1" id="KW-0808">Transferase</keyword>
<protein>
    <recommendedName>
        <fullName evidence="2">Histidine kinase/HSP90-like ATPase domain-containing protein</fullName>
    </recommendedName>
</protein>
<dbReference type="CDD" id="cd16936">
    <property type="entry name" value="HATPase_RsbW-like"/>
    <property type="match status" value="1"/>
</dbReference>
<proteinExistence type="predicted"/>
<evidence type="ECO:0000313" key="4">
    <source>
        <dbReference type="Proteomes" id="UP001501578"/>
    </source>
</evidence>
<evidence type="ECO:0000256" key="1">
    <source>
        <dbReference type="ARBA" id="ARBA00022527"/>
    </source>
</evidence>
<comment type="caution">
    <text evidence="3">The sequence shown here is derived from an EMBL/GenBank/DDBJ whole genome shotgun (WGS) entry which is preliminary data.</text>
</comment>
<gene>
    <name evidence="3" type="ORF">GCM10009560_56370</name>
</gene>
<dbReference type="SUPFAM" id="SSF55874">
    <property type="entry name" value="ATPase domain of HSP90 chaperone/DNA topoisomerase II/histidine kinase"/>
    <property type="match status" value="1"/>
</dbReference>
<keyword evidence="1" id="KW-0723">Serine/threonine-protein kinase</keyword>
<dbReference type="Pfam" id="PF13581">
    <property type="entry name" value="HATPase_c_2"/>
    <property type="match status" value="1"/>
</dbReference>
<dbReference type="InterPro" id="IPR036890">
    <property type="entry name" value="HATPase_C_sf"/>
</dbReference>
<dbReference type="InterPro" id="IPR050267">
    <property type="entry name" value="Anti-sigma-factor_SerPK"/>
</dbReference>
<feature type="domain" description="Histidine kinase/HSP90-like ATPase" evidence="2">
    <location>
        <begin position="11"/>
        <end position="120"/>
    </location>
</feature>
<dbReference type="EMBL" id="BAAAHQ010000035">
    <property type="protein sequence ID" value="GAA0943215.1"/>
    <property type="molecule type" value="Genomic_DNA"/>
</dbReference>
<organism evidence="3 4">
    <name type="scientific">Nonomuraea longicatena</name>
    <dbReference type="NCBI Taxonomy" id="83682"/>
    <lineage>
        <taxon>Bacteria</taxon>
        <taxon>Bacillati</taxon>
        <taxon>Actinomycetota</taxon>
        <taxon>Actinomycetes</taxon>
        <taxon>Streptosporangiales</taxon>
        <taxon>Streptosporangiaceae</taxon>
        <taxon>Nonomuraea</taxon>
    </lineage>
</organism>
<evidence type="ECO:0000313" key="3">
    <source>
        <dbReference type="EMBL" id="GAA0943215.1"/>
    </source>
</evidence>
<reference evidence="3 4" key="1">
    <citation type="journal article" date="2019" name="Int. J. Syst. Evol. Microbiol.">
        <title>The Global Catalogue of Microorganisms (GCM) 10K type strain sequencing project: providing services to taxonomists for standard genome sequencing and annotation.</title>
        <authorList>
            <consortium name="The Broad Institute Genomics Platform"/>
            <consortium name="The Broad Institute Genome Sequencing Center for Infectious Disease"/>
            <person name="Wu L."/>
            <person name="Ma J."/>
        </authorList>
    </citation>
    <scope>NUCLEOTIDE SEQUENCE [LARGE SCALE GENOMIC DNA]</scope>
    <source>
        <strain evidence="3 4">JCM 11136</strain>
    </source>
</reference>
<evidence type="ECO:0000259" key="2">
    <source>
        <dbReference type="Pfam" id="PF13581"/>
    </source>
</evidence>
<dbReference type="Gene3D" id="3.30.565.10">
    <property type="entry name" value="Histidine kinase-like ATPase, C-terminal domain"/>
    <property type="match status" value="1"/>
</dbReference>
<accession>A0ABN1QIN3</accession>
<dbReference type="Proteomes" id="UP001501578">
    <property type="component" value="Unassembled WGS sequence"/>
</dbReference>
<keyword evidence="4" id="KW-1185">Reference proteome</keyword>
<dbReference type="PANTHER" id="PTHR35526:SF3">
    <property type="entry name" value="ANTI-SIGMA-F FACTOR RSBW"/>
    <property type="match status" value="1"/>
</dbReference>
<sequence length="155" mass="15963">MELTLPGTELSVRLSRQCAALVLRRLGHSPGVVESAETLVAELAANAVRHTASGDPRGTFILEVSAEARDARVLVTVAVHDQGSEDGCPVVRPVSDTSGGGRGLMLVAALAHRWGFHQSGATHARVVWAELVSGVAGASGDGFVPEPAGVRAGVR</sequence>
<dbReference type="PANTHER" id="PTHR35526">
    <property type="entry name" value="ANTI-SIGMA-F FACTOR RSBW-RELATED"/>
    <property type="match status" value="1"/>
</dbReference>
<keyword evidence="1" id="KW-0418">Kinase</keyword>